<dbReference type="EMBL" id="BGPR01015024">
    <property type="protein sequence ID" value="GBN67715.1"/>
    <property type="molecule type" value="Genomic_DNA"/>
</dbReference>
<name>A0A4Y2QX46_ARAVE</name>
<proteinExistence type="predicted"/>
<sequence>MVCSSDELKPSNMVLCRFYRQCRLNSQRILKISLPISSCLKMMENVWEGVTKKTLTSVWKKLLPESVVERDIEEYVEISIVFQRYGGKFVRGGGGTNKAIIF</sequence>
<gene>
    <name evidence="1" type="ORF">AVEN_21166_1</name>
</gene>
<evidence type="ECO:0008006" key="3">
    <source>
        <dbReference type="Google" id="ProtNLM"/>
    </source>
</evidence>
<dbReference type="Proteomes" id="UP000499080">
    <property type="component" value="Unassembled WGS sequence"/>
</dbReference>
<dbReference type="AlphaFoldDB" id="A0A4Y2QX46"/>
<evidence type="ECO:0000313" key="2">
    <source>
        <dbReference type="Proteomes" id="UP000499080"/>
    </source>
</evidence>
<reference evidence="1 2" key="1">
    <citation type="journal article" date="2019" name="Sci. Rep.">
        <title>Orb-weaving spider Araneus ventricosus genome elucidates the spidroin gene catalogue.</title>
        <authorList>
            <person name="Kono N."/>
            <person name="Nakamura H."/>
            <person name="Ohtoshi R."/>
            <person name="Moran D.A.P."/>
            <person name="Shinohara A."/>
            <person name="Yoshida Y."/>
            <person name="Fujiwara M."/>
            <person name="Mori M."/>
            <person name="Tomita M."/>
            <person name="Arakawa K."/>
        </authorList>
    </citation>
    <scope>NUCLEOTIDE SEQUENCE [LARGE SCALE GENOMIC DNA]</scope>
</reference>
<keyword evidence="2" id="KW-1185">Reference proteome</keyword>
<evidence type="ECO:0000313" key="1">
    <source>
        <dbReference type="EMBL" id="GBN67715.1"/>
    </source>
</evidence>
<organism evidence="1 2">
    <name type="scientific">Araneus ventricosus</name>
    <name type="common">Orbweaver spider</name>
    <name type="synonym">Epeira ventricosa</name>
    <dbReference type="NCBI Taxonomy" id="182803"/>
    <lineage>
        <taxon>Eukaryota</taxon>
        <taxon>Metazoa</taxon>
        <taxon>Ecdysozoa</taxon>
        <taxon>Arthropoda</taxon>
        <taxon>Chelicerata</taxon>
        <taxon>Arachnida</taxon>
        <taxon>Araneae</taxon>
        <taxon>Araneomorphae</taxon>
        <taxon>Entelegynae</taxon>
        <taxon>Araneoidea</taxon>
        <taxon>Araneidae</taxon>
        <taxon>Araneus</taxon>
    </lineage>
</organism>
<accession>A0A4Y2QX46</accession>
<protein>
    <recommendedName>
        <fullName evidence="3">DDE-1 domain-containing protein</fullName>
    </recommendedName>
</protein>
<comment type="caution">
    <text evidence="1">The sequence shown here is derived from an EMBL/GenBank/DDBJ whole genome shotgun (WGS) entry which is preliminary data.</text>
</comment>